<evidence type="ECO:0000313" key="2">
    <source>
        <dbReference type="EMBL" id="CAL1544378.1"/>
    </source>
</evidence>
<dbReference type="Proteomes" id="UP001497497">
    <property type="component" value="Unassembled WGS sequence"/>
</dbReference>
<comment type="caution">
    <text evidence="2">The sequence shown here is derived from an EMBL/GenBank/DDBJ whole genome shotgun (WGS) entry which is preliminary data.</text>
</comment>
<feature type="non-terminal residue" evidence="2">
    <location>
        <position position="127"/>
    </location>
</feature>
<keyword evidence="1" id="KW-1133">Transmembrane helix</keyword>
<reference evidence="2 3" key="1">
    <citation type="submission" date="2024-04" db="EMBL/GenBank/DDBJ databases">
        <authorList>
            <consortium name="Genoscope - CEA"/>
            <person name="William W."/>
        </authorList>
    </citation>
    <scope>NUCLEOTIDE SEQUENCE [LARGE SCALE GENOMIC DNA]</scope>
</reference>
<feature type="transmembrane region" description="Helical" evidence="1">
    <location>
        <begin position="23"/>
        <end position="46"/>
    </location>
</feature>
<accession>A0AAV2IBV1</accession>
<keyword evidence="1" id="KW-0472">Membrane</keyword>
<evidence type="ECO:0000313" key="3">
    <source>
        <dbReference type="Proteomes" id="UP001497497"/>
    </source>
</evidence>
<keyword evidence="3" id="KW-1185">Reference proteome</keyword>
<dbReference type="AlphaFoldDB" id="A0AAV2IBV1"/>
<keyword evidence="1" id="KW-0812">Transmembrane</keyword>
<evidence type="ECO:0000256" key="1">
    <source>
        <dbReference type="SAM" id="Phobius"/>
    </source>
</evidence>
<sequence length="127" mass="14429">MGERINSTHMDYTGRMNSTHDTALAAIILASISTSLTLVIIIYWICCQVRMRRAAARRKDVPLDIKRSVVEHEHLINNLTVKLRDAVKDLDRKLEDMGSPVDVADLRLKSDAMERLLNEKLSQNNLS</sequence>
<protein>
    <submittedName>
        <fullName evidence="2">Uncharacterized protein</fullName>
    </submittedName>
</protein>
<dbReference type="EMBL" id="CAXITT010000618">
    <property type="protein sequence ID" value="CAL1544378.1"/>
    <property type="molecule type" value="Genomic_DNA"/>
</dbReference>
<organism evidence="2 3">
    <name type="scientific">Lymnaea stagnalis</name>
    <name type="common">Great pond snail</name>
    <name type="synonym">Helix stagnalis</name>
    <dbReference type="NCBI Taxonomy" id="6523"/>
    <lineage>
        <taxon>Eukaryota</taxon>
        <taxon>Metazoa</taxon>
        <taxon>Spiralia</taxon>
        <taxon>Lophotrochozoa</taxon>
        <taxon>Mollusca</taxon>
        <taxon>Gastropoda</taxon>
        <taxon>Heterobranchia</taxon>
        <taxon>Euthyneura</taxon>
        <taxon>Panpulmonata</taxon>
        <taxon>Hygrophila</taxon>
        <taxon>Lymnaeoidea</taxon>
        <taxon>Lymnaeidae</taxon>
        <taxon>Lymnaea</taxon>
    </lineage>
</organism>
<name>A0AAV2IBV1_LYMST</name>
<gene>
    <name evidence="2" type="ORF">GSLYS_00017891001</name>
</gene>
<proteinExistence type="predicted"/>